<proteinExistence type="predicted"/>
<comment type="caution">
    <text evidence="1">The sequence shown here is derived from an EMBL/GenBank/DDBJ whole genome shotgun (WGS) entry which is preliminary data.</text>
</comment>
<dbReference type="EMBL" id="BAABJA010000003">
    <property type="protein sequence ID" value="GAA4661045.1"/>
    <property type="molecule type" value="Genomic_DNA"/>
</dbReference>
<organism evidence="1 2">
    <name type="scientific">Bartonella pachyuromydis</name>
    <dbReference type="NCBI Taxonomy" id="931097"/>
    <lineage>
        <taxon>Bacteria</taxon>
        <taxon>Pseudomonadati</taxon>
        <taxon>Pseudomonadota</taxon>
        <taxon>Alphaproteobacteria</taxon>
        <taxon>Hyphomicrobiales</taxon>
        <taxon>Bartonellaceae</taxon>
        <taxon>Bartonella</taxon>
    </lineage>
</organism>
<dbReference type="RefSeq" id="WP_345118636.1">
    <property type="nucleotide sequence ID" value="NZ_BAABJA010000003.1"/>
</dbReference>
<gene>
    <name evidence="1" type="ORF">GCM10023262_05990</name>
</gene>
<evidence type="ECO:0000313" key="1">
    <source>
        <dbReference type="EMBL" id="GAA4661045.1"/>
    </source>
</evidence>
<keyword evidence="2" id="KW-1185">Reference proteome</keyword>
<dbReference type="Proteomes" id="UP001501699">
    <property type="component" value="Unassembled WGS sequence"/>
</dbReference>
<name>A0ABP8VGF0_9HYPH</name>
<evidence type="ECO:0000313" key="2">
    <source>
        <dbReference type="Proteomes" id="UP001501699"/>
    </source>
</evidence>
<sequence length="121" mass="13863">MRKNNILCIIITAIFCFSQTIEVNAKLWACRSQESIFVTMDTQKKNILVQGTDSAFTTTSDQSAQEDNKFTIREKVKTITFATIAAFLGVFALKTITVLKKWVDLRFSQAFYNWQSSLFNE</sequence>
<accession>A0ABP8VGF0</accession>
<protein>
    <submittedName>
        <fullName evidence="1">Uncharacterized protein</fullName>
    </submittedName>
</protein>
<reference evidence="2" key="1">
    <citation type="journal article" date="2019" name="Int. J. Syst. Evol. Microbiol.">
        <title>The Global Catalogue of Microorganisms (GCM) 10K type strain sequencing project: providing services to taxonomists for standard genome sequencing and annotation.</title>
        <authorList>
            <consortium name="The Broad Institute Genomics Platform"/>
            <consortium name="The Broad Institute Genome Sequencing Center for Infectious Disease"/>
            <person name="Wu L."/>
            <person name="Ma J."/>
        </authorList>
    </citation>
    <scope>NUCLEOTIDE SEQUENCE [LARGE SCALE GENOMIC DNA]</scope>
    <source>
        <strain evidence="2">JCM 17714</strain>
    </source>
</reference>